<dbReference type="Proteomes" id="UP001163835">
    <property type="component" value="Unassembled WGS sequence"/>
</dbReference>
<sequence length="65" mass="6996">QISEFGGDPEKVTIWGAGSVIQHVVAQDGQTSLPLFHATITSSTYLPLQYPFDDPVPEVCTVPLP</sequence>
<evidence type="ECO:0000313" key="2">
    <source>
        <dbReference type="Proteomes" id="UP001163835"/>
    </source>
</evidence>
<feature type="non-terminal residue" evidence="1">
    <location>
        <position position="1"/>
    </location>
</feature>
<dbReference type="EMBL" id="MU795804">
    <property type="protein sequence ID" value="KAJ3804800.1"/>
    <property type="molecule type" value="Genomic_DNA"/>
</dbReference>
<proteinExistence type="predicted"/>
<reference evidence="1" key="1">
    <citation type="submission" date="2022-09" db="EMBL/GenBank/DDBJ databases">
        <title>A Global Phylogenomic Analysis of the Shiitake Genus Lentinula.</title>
        <authorList>
            <consortium name="DOE Joint Genome Institute"/>
            <person name="Sierra-Patev S."/>
            <person name="Min B."/>
            <person name="Naranjo-Ortiz M."/>
            <person name="Looney B."/>
            <person name="Konkel Z."/>
            <person name="Slot J.C."/>
            <person name="Sakamoto Y."/>
            <person name="Steenwyk J.L."/>
            <person name="Rokas A."/>
            <person name="Carro J."/>
            <person name="Camarero S."/>
            <person name="Ferreira P."/>
            <person name="Molpeceres G."/>
            <person name="Ruiz-Duenas F.J."/>
            <person name="Serrano A."/>
            <person name="Henrissat B."/>
            <person name="Drula E."/>
            <person name="Hughes K.W."/>
            <person name="Mata J.L."/>
            <person name="Ishikawa N.K."/>
            <person name="Vargas-Isla R."/>
            <person name="Ushijima S."/>
            <person name="Smith C.A."/>
            <person name="Ahrendt S."/>
            <person name="Andreopoulos W."/>
            <person name="He G."/>
            <person name="Labutti K."/>
            <person name="Lipzen A."/>
            <person name="Ng V."/>
            <person name="Riley R."/>
            <person name="Sandor L."/>
            <person name="Barry K."/>
            <person name="Martinez A.T."/>
            <person name="Xiao Y."/>
            <person name="Gibbons J.G."/>
            <person name="Terashima K."/>
            <person name="Grigoriev I.V."/>
            <person name="Hibbett D.S."/>
        </authorList>
    </citation>
    <scope>NUCLEOTIDE SEQUENCE</scope>
    <source>
        <strain evidence="1">TMI1499</strain>
    </source>
</reference>
<comment type="caution">
    <text evidence="1">The sequence shown here is derived from an EMBL/GenBank/DDBJ whole genome shotgun (WGS) entry which is preliminary data.</text>
</comment>
<organism evidence="1 2">
    <name type="scientific">Lentinula aff. lateritia</name>
    <dbReference type="NCBI Taxonomy" id="2804960"/>
    <lineage>
        <taxon>Eukaryota</taxon>
        <taxon>Fungi</taxon>
        <taxon>Dikarya</taxon>
        <taxon>Basidiomycota</taxon>
        <taxon>Agaricomycotina</taxon>
        <taxon>Agaricomycetes</taxon>
        <taxon>Agaricomycetidae</taxon>
        <taxon>Agaricales</taxon>
        <taxon>Marasmiineae</taxon>
        <taxon>Omphalotaceae</taxon>
        <taxon>Lentinula</taxon>
    </lineage>
</organism>
<keyword evidence="2" id="KW-1185">Reference proteome</keyword>
<name>A0ACC1TJ84_9AGAR</name>
<accession>A0ACC1TJ84</accession>
<gene>
    <name evidence="1" type="ORF">F5876DRAFT_52869</name>
</gene>
<protein>
    <submittedName>
        <fullName evidence="1">Uncharacterized protein</fullName>
    </submittedName>
</protein>
<evidence type="ECO:0000313" key="1">
    <source>
        <dbReference type="EMBL" id="KAJ3804800.1"/>
    </source>
</evidence>